<dbReference type="Proteomes" id="UP000092445">
    <property type="component" value="Unassembled WGS sequence"/>
</dbReference>
<proteinExistence type="predicted"/>
<protein>
    <submittedName>
        <fullName evidence="1">Uncharacterized protein</fullName>
    </submittedName>
</protein>
<dbReference type="VEuPathDB" id="VectorBase:GPAI025706"/>
<evidence type="ECO:0000313" key="2">
    <source>
        <dbReference type="Proteomes" id="UP000092445"/>
    </source>
</evidence>
<name>A0A1A9ZUR9_GLOPL</name>
<organism evidence="1 2">
    <name type="scientific">Glossina pallidipes</name>
    <name type="common">Tsetse fly</name>
    <dbReference type="NCBI Taxonomy" id="7398"/>
    <lineage>
        <taxon>Eukaryota</taxon>
        <taxon>Metazoa</taxon>
        <taxon>Ecdysozoa</taxon>
        <taxon>Arthropoda</taxon>
        <taxon>Hexapoda</taxon>
        <taxon>Insecta</taxon>
        <taxon>Pterygota</taxon>
        <taxon>Neoptera</taxon>
        <taxon>Endopterygota</taxon>
        <taxon>Diptera</taxon>
        <taxon>Brachycera</taxon>
        <taxon>Muscomorpha</taxon>
        <taxon>Hippoboscoidea</taxon>
        <taxon>Glossinidae</taxon>
        <taxon>Glossina</taxon>
    </lineage>
</organism>
<accession>A0A1A9ZUR9</accession>
<dbReference type="AlphaFoldDB" id="A0A1A9ZUR9"/>
<reference evidence="2" key="1">
    <citation type="submission" date="2014-03" db="EMBL/GenBank/DDBJ databases">
        <authorList>
            <person name="Aksoy S."/>
            <person name="Warren W."/>
            <person name="Wilson R.K."/>
        </authorList>
    </citation>
    <scope>NUCLEOTIDE SEQUENCE [LARGE SCALE GENOMIC DNA]</scope>
    <source>
        <strain evidence="2">IAEA</strain>
    </source>
</reference>
<keyword evidence="2" id="KW-1185">Reference proteome</keyword>
<dbReference type="EnsemblMetazoa" id="GPAI025706-RA">
    <property type="protein sequence ID" value="GPAI025706-PA"/>
    <property type="gene ID" value="GPAI025706"/>
</dbReference>
<sequence>MEIKPLLEKKSWRNHLKARHVTDANCVNDPKFSSEVLNRHIYLNDHRCPAARELNMICSKLQRVNKVIKYINTVTAYARLTISDRATMKCDLHSCTELINKASPGSTELGGNINL</sequence>
<evidence type="ECO:0000313" key="1">
    <source>
        <dbReference type="EnsemblMetazoa" id="GPAI025706-PA"/>
    </source>
</evidence>
<reference evidence="1" key="2">
    <citation type="submission" date="2020-05" db="UniProtKB">
        <authorList>
            <consortium name="EnsemblMetazoa"/>
        </authorList>
    </citation>
    <scope>IDENTIFICATION</scope>
    <source>
        <strain evidence="1">IAEA</strain>
    </source>
</reference>